<proteinExistence type="predicted"/>
<name>W3VB93_9GAMM</name>
<dbReference type="AlphaFoldDB" id="W3VB93"/>
<dbReference type="Proteomes" id="UP000018957">
    <property type="component" value="Unassembled WGS sequence"/>
</dbReference>
<gene>
    <name evidence="2" type="ORF">PTE_00202</name>
</gene>
<accession>W3VB93</accession>
<evidence type="ECO:0000313" key="3">
    <source>
        <dbReference type="Proteomes" id="UP000018957"/>
    </source>
</evidence>
<reference evidence="2 3" key="1">
    <citation type="submission" date="2013-11" db="EMBL/GenBank/DDBJ databases">
        <title>Elucidation of the Photorhabdus temperata genome and generation of transposon mutant library to identify motility mutants.</title>
        <authorList>
            <person name="Hurst S.G.IV."/>
            <person name="Micheals B."/>
            <person name="Abebe-Akele F."/>
            <person name="Rowedder H."/>
            <person name="Bullock H."/>
            <person name="Jackobeck R."/>
            <person name="Janicki E."/>
            <person name="Tisa L.S."/>
        </authorList>
    </citation>
    <scope>NUCLEOTIDE SEQUENCE [LARGE SCALE GENOMIC DNA]</scope>
    <source>
        <strain evidence="2 3">NC19</strain>
    </source>
</reference>
<keyword evidence="3" id="KW-1185">Reference proteome</keyword>
<evidence type="ECO:0000313" key="2">
    <source>
        <dbReference type="EMBL" id="ETS33053.1"/>
    </source>
</evidence>
<organism evidence="2 3">
    <name type="scientific">Photorhabdus khanii NC19</name>
    <dbReference type="NCBI Taxonomy" id="1004151"/>
    <lineage>
        <taxon>Bacteria</taxon>
        <taxon>Pseudomonadati</taxon>
        <taxon>Pseudomonadota</taxon>
        <taxon>Gammaproteobacteria</taxon>
        <taxon>Enterobacterales</taxon>
        <taxon>Morganellaceae</taxon>
        <taxon>Photorhabdus</taxon>
    </lineage>
</organism>
<feature type="transmembrane region" description="Helical" evidence="1">
    <location>
        <begin position="6"/>
        <end position="24"/>
    </location>
</feature>
<protein>
    <submittedName>
        <fullName evidence="2">Uncharacterized protein</fullName>
    </submittedName>
</protein>
<evidence type="ECO:0000256" key="1">
    <source>
        <dbReference type="SAM" id="Phobius"/>
    </source>
</evidence>
<dbReference type="EMBL" id="AYSJ01000002">
    <property type="protein sequence ID" value="ETS33053.1"/>
    <property type="molecule type" value="Genomic_DNA"/>
</dbReference>
<keyword evidence="1" id="KW-0812">Transmembrane</keyword>
<keyword evidence="1" id="KW-0472">Membrane</keyword>
<comment type="caution">
    <text evidence="2">The sequence shown here is derived from an EMBL/GenBank/DDBJ whole genome shotgun (WGS) entry which is preliminary data.</text>
</comment>
<keyword evidence="1" id="KW-1133">Transmembrane helix</keyword>
<sequence>MEVSFFIATFKIVTMLFMTVVNGANDHSIQGR</sequence>